<evidence type="ECO:0000256" key="8">
    <source>
        <dbReference type="ARBA" id="ARBA00023180"/>
    </source>
</evidence>
<dbReference type="GO" id="GO:0007165">
    <property type="term" value="P:signal transduction"/>
    <property type="evidence" value="ECO:0007669"/>
    <property type="project" value="TreeGrafter"/>
</dbReference>
<dbReference type="EMBL" id="VXIV02001076">
    <property type="protein sequence ID" value="KAF6034425.1"/>
    <property type="molecule type" value="Genomic_DNA"/>
</dbReference>
<feature type="transmembrane region" description="Helical" evidence="9">
    <location>
        <begin position="272"/>
        <end position="293"/>
    </location>
</feature>
<evidence type="ECO:0000256" key="7">
    <source>
        <dbReference type="ARBA" id="ARBA00023136"/>
    </source>
</evidence>
<proteinExistence type="predicted"/>
<keyword evidence="3 9" id="KW-0812">Transmembrane</keyword>
<gene>
    <name evidence="11" type="ORF">EB796_007267</name>
</gene>
<dbReference type="InterPro" id="IPR000483">
    <property type="entry name" value="Cys-rich_flank_reg_C"/>
</dbReference>
<dbReference type="PANTHER" id="PTHR24365:SF530">
    <property type="entry name" value="MSTPROX-RELATED"/>
    <property type="match status" value="1"/>
</dbReference>
<dbReference type="InterPro" id="IPR032675">
    <property type="entry name" value="LRR_dom_sf"/>
</dbReference>
<keyword evidence="6 9" id="KW-1133">Transmembrane helix</keyword>
<keyword evidence="5" id="KW-0677">Repeat</keyword>
<dbReference type="InterPro" id="IPR001611">
    <property type="entry name" value="Leu-rich_rpt"/>
</dbReference>
<dbReference type="PANTHER" id="PTHR24365">
    <property type="entry name" value="TOLL-LIKE RECEPTOR"/>
    <property type="match status" value="1"/>
</dbReference>
<dbReference type="AlphaFoldDB" id="A0A7J7K899"/>
<dbReference type="Pfam" id="PF13855">
    <property type="entry name" value="LRR_8"/>
    <property type="match status" value="2"/>
</dbReference>
<dbReference type="Gene3D" id="3.80.10.10">
    <property type="entry name" value="Ribonuclease Inhibitor"/>
    <property type="match status" value="3"/>
</dbReference>
<name>A0A7J7K899_BUGNE</name>
<evidence type="ECO:0000256" key="5">
    <source>
        <dbReference type="ARBA" id="ARBA00022737"/>
    </source>
</evidence>
<feature type="domain" description="LRRCT" evidence="10">
    <location>
        <begin position="212"/>
        <end position="263"/>
    </location>
</feature>
<accession>A0A7J7K899</accession>
<dbReference type="SMART" id="SM00369">
    <property type="entry name" value="LRR_TYP"/>
    <property type="match status" value="7"/>
</dbReference>
<evidence type="ECO:0000256" key="3">
    <source>
        <dbReference type="ARBA" id="ARBA00022692"/>
    </source>
</evidence>
<keyword evidence="8" id="KW-0325">Glycoprotein</keyword>
<dbReference type="OrthoDB" id="6156376at2759"/>
<evidence type="ECO:0000259" key="10">
    <source>
        <dbReference type="SMART" id="SM00082"/>
    </source>
</evidence>
<dbReference type="SMART" id="SM00082">
    <property type="entry name" value="LRRCT"/>
    <property type="match status" value="1"/>
</dbReference>
<keyword evidence="12" id="KW-1185">Reference proteome</keyword>
<reference evidence="11" key="1">
    <citation type="submission" date="2020-06" db="EMBL/GenBank/DDBJ databases">
        <title>Draft genome of Bugula neritina, a colonial animal packing powerful symbionts and potential medicines.</title>
        <authorList>
            <person name="Rayko M."/>
        </authorList>
    </citation>
    <scope>NUCLEOTIDE SEQUENCE [LARGE SCALE GENOMIC DNA]</scope>
    <source>
        <strain evidence="11">Kwan_BN1</strain>
    </source>
</reference>
<dbReference type="GO" id="GO:0038023">
    <property type="term" value="F:signaling receptor activity"/>
    <property type="evidence" value="ECO:0007669"/>
    <property type="project" value="TreeGrafter"/>
</dbReference>
<dbReference type="Proteomes" id="UP000593567">
    <property type="component" value="Unassembled WGS sequence"/>
</dbReference>
<dbReference type="InterPro" id="IPR003591">
    <property type="entry name" value="Leu-rich_rpt_typical-subtyp"/>
</dbReference>
<evidence type="ECO:0000256" key="6">
    <source>
        <dbReference type="ARBA" id="ARBA00022989"/>
    </source>
</evidence>
<keyword evidence="7 9" id="KW-0472">Membrane</keyword>
<dbReference type="PROSITE" id="PS51450">
    <property type="entry name" value="LRR"/>
    <property type="match status" value="2"/>
</dbReference>
<comment type="caution">
    <text evidence="11">The sequence shown here is derived from an EMBL/GenBank/DDBJ whole genome shotgun (WGS) entry which is preliminary data.</text>
</comment>
<dbReference type="PRINTS" id="PR00019">
    <property type="entry name" value="LEURICHRPT"/>
</dbReference>
<dbReference type="SUPFAM" id="SSF52058">
    <property type="entry name" value="L domain-like"/>
    <property type="match status" value="1"/>
</dbReference>
<evidence type="ECO:0000313" key="11">
    <source>
        <dbReference type="EMBL" id="KAF6034425.1"/>
    </source>
</evidence>
<evidence type="ECO:0000313" key="12">
    <source>
        <dbReference type="Proteomes" id="UP000593567"/>
    </source>
</evidence>
<protein>
    <recommendedName>
        <fullName evidence="10">LRRCT domain-containing protein</fullName>
    </recommendedName>
</protein>
<dbReference type="GO" id="GO:0005886">
    <property type="term" value="C:plasma membrane"/>
    <property type="evidence" value="ECO:0007669"/>
    <property type="project" value="TreeGrafter"/>
</dbReference>
<keyword evidence="4" id="KW-0732">Signal</keyword>
<keyword evidence="2" id="KW-0433">Leucine-rich repeat</keyword>
<organism evidence="11 12">
    <name type="scientific">Bugula neritina</name>
    <name type="common">Brown bryozoan</name>
    <name type="synonym">Sertularia neritina</name>
    <dbReference type="NCBI Taxonomy" id="10212"/>
    <lineage>
        <taxon>Eukaryota</taxon>
        <taxon>Metazoa</taxon>
        <taxon>Spiralia</taxon>
        <taxon>Lophotrochozoa</taxon>
        <taxon>Bryozoa</taxon>
        <taxon>Gymnolaemata</taxon>
        <taxon>Cheilostomatida</taxon>
        <taxon>Flustrina</taxon>
        <taxon>Buguloidea</taxon>
        <taxon>Bugulidae</taxon>
        <taxon>Bugula</taxon>
    </lineage>
</organism>
<sequence length="418" mass="47157">MIPSLSSLTHLNLTGNLINYIASNTFSDWNPRVIDLSFNRLSGVDDWGLSVVTELYLQSNTISYIEIGGISKLNRLEVLNLSSNRLETLPNSFLEYLTDLSHIDLSNNDLGDFLEDPSVPGVFSSSSPIRLEKLSLSSNSLKILRPGYLSNLTVLEHLDLSHNKLTDVNSRQFQELNLLKSLDISYNELSEFNYTTVNSLVSLKSLDLSGISWTCDCTIEDTLEWLQTTKISLIGYQKYECAEPNSKKNVLLSELNLDGEKCNVEIIMEKTIILIIIGCTSFVILVVAAIVFWQHRWRLKKKLKKQHYRSSAPKVMLNVAGRCMKGHRCPCLTTMTQRPCRRNTTLTHMAITTLTCMLVHHTKLYHLAMSTPTLPSSKSSGKHLLSSNNLDIFKRKPAKMVLSLCGEISTSYILQFRC</sequence>
<evidence type="ECO:0000256" key="9">
    <source>
        <dbReference type="SAM" id="Phobius"/>
    </source>
</evidence>
<evidence type="ECO:0000256" key="4">
    <source>
        <dbReference type="ARBA" id="ARBA00022729"/>
    </source>
</evidence>
<comment type="subcellular location">
    <subcellularLocation>
        <location evidence="1">Membrane</location>
        <topology evidence="1">Single-pass membrane protein</topology>
    </subcellularLocation>
</comment>
<evidence type="ECO:0000256" key="1">
    <source>
        <dbReference type="ARBA" id="ARBA00004167"/>
    </source>
</evidence>
<evidence type="ECO:0000256" key="2">
    <source>
        <dbReference type="ARBA" id="ARBA00022614"/>
    </source>
</evidence>